<dbReference type="AlphaFoldDB" id="A0A3S3QIE2"/>
<gene>
    <name evidence="1" type="ORF">H206_05198</name>
</gene>
<evidence type="ECO:0000313" key="1">
    <source>
        <dbReference type="EMBL" id="RWX48231.1"/>
    </source>
</evidence>
<protein>
    <submittedName>
        <fullName evidence="1">Uncharacterized protein</fullName>
    </submittedName>
</protein>
<keyword evidence="2" id="KW-1185">Reference proteome</keyword>
<evidence type="ECO:0000313" key="2">
    <source>
        <dbReference type="Proteomes" id="UP000287853"/>
    </source>
</evidence>
<sequence>MFSLLFSGLFHHCNNSLFYKIYCDPSMKTHLLNLDYTYQL</sequence>
<proteinExistence type="predicted"/>
<reference evidence="1 2" key="1">
    <citation type="submission" date="2017-01" db="EMBL/GenBank/DDBJ databases">
        <title>The cable genome- insights into the physiology and evolution of filamentous bacteria capable of sulfide oxidation via long distance electron transfer.</title>
        <authorList>
            <person name="Schreiber L."/>
            <person name="Bjerg J.T."/>
            <person name="Boggild A."/>
            <person name="Van De Vossenberg J."/>
            <person name="Meysman F."/>
            <person name="Nielsen L.P."/>
            <person name="Schramm A."/>
            <person name="Kjeldsen K.U."/>
        </authorList>
    </citation>
    <scope>NUCLEOTIDE SEQUENCE [LARGE SCALE GENOMIC DNA]</scope>
    <source>
        <strain evidence="1">MCF</strain>
    </source>
</reference>
<dbReference type="Proteomes" id="UP000287853">
    <property type="component" value="Unassembled WGS sequence"/>
</dbReference>
<dbReference type="EMBL" id="MTKO01000003">
    <property type="protein sequence ID" value="RWX48231.1"/>
    <property type="molecule type" value="Genomic_DNA"/>
</dbReference>
<accession>A0A3S3QIE2</accession>
<name>A0A3S3QIE2_9BACT</name>
<organism evidence="1 2">
    <name type="scientific">Candidatus Electrothrix aarhusensis</name>
    <dbReference type="NCBI Taxonomy" id="1859131"/>
    <lineage>
        <taxon>Bacteria</taxon>
        <taxon>Pseudomonadati</taxon>
        <taxon>Thermodesulfobacteriota</taxon>
        <taxon>Desulfobulbia</taxon>
        <taxon>Desulfobulbales</taxon>
        <taxon>Desulfobulbaceae</taxon>
        <taxon>Candidatus Electrothrix</taxon>
    </lineage>
</organism>
<comment type="caution">
    <text evidence="1">The sequence shown here is derived from an EMBL/GenBank/DDBJ whole genome shotgun (WGS) entry which is preliminary data.</text>
</comment>